<evidence type="ECO:0000313" key="2">
    <source>
        <dbReference type="Proteomes" id="UP001295462"/>
    </source>
</evidence>
<evidence type="ECO:0000313" key="1">
    <source>
        <dbReference type="EMBL" id="CAH1601890.1"/>
    </source>
</evidence>
<reference evidence="1" key="1">
    <citation type="submission" date="2022-01" db="EMBL/GenBank/DDBJ databases">
        <authorList>
            <person name="Lagorce A."/>
        </authorList>
    </citation>
    <scope>NUCLEOTIDE SEQUENCE</scope>
    <source>
        <strain evidence="1">Th15_F1_A12</strain>
    </source>
</reference>
<sequence>MSNHLNKSRKIVESMRYIMGCGSFLDEFIHYWSFLQSEMYPPSCVTNHELFDTEFYKSSSSLTTELANVMLSGLERDPLAILLSEYSPNEAGGFYPTSSDITKLISSLMQAGKQQSQDHQSIFECCVGTGGLVFQQIIEIAERNKSWNNPLRGLAICVEDINPVAVKAFFIQFNFLLASLSAEHRKKVVPELVVIKCVNSLNQVAKGLEFVLQSPKEFQVSNGQP</sequence>
<dbReference type="Gene3D" id="3.40.50.150">
    <property type="entry name" value="Vaccinia Virus protein VP39"/>
    <property type="match status" value="1"/>
</dbReference>
<dbReference type="RefSeq" id="WP_409589779.1">
    <property type="nucleotide sequence ID" value="NZ_CAKMTZ010000104.1"/>
</dbReference>
<organism evidence="1 2">
    <name type="scientific">Vibrio jasicida</name>
    <dbReference type="NCBI Taxonomy" id="766224"/>
    <lineage>
        <taxon>Bacteria</taxon>
        <taxon>Pseudomonadati</taxon>
        <taxon>Pseudomonadota</taxon>
        <taxon>Gammaproteobacteria</taxon>
        <taxon>Vibrionales</taxon>
        <taxon>Vibrionaceae</taxon>
        <taxon>Vibrio</taxon>
    </lineage>
</organism>
<comment type="caution">
    <text evidence="1">The sequence shown here is derived from an EMBL/GenBank/DDBJ whole genome shotgun (WGS) entry which is preliminary data.</text>
</comment>
<proteinExistence type="predicted"/>
<dbReference type="InterPro" id="IPR029063">
    <property type="entry name" value="SAM-dependent_MTases_sf"/>
</dbReference>
<name>A0AAU9QTT4_9VIBR</name>
<dbReference type="AlphaFoldDB" id="A0AAU9QTT4"/>
<protein>
    <submittedName>
        <fullName evidence="1">N6_Mtase domain-containing protein</fullName>
    </submittedName>
</protein>
<gene>
    <name evidence="1" type="ORF">THF1A12_50304</name>
</gene>
<dbReference type="EMBL" id="CAKMUD010000105">
    <property type="protein sequence ID" value="CAH1601890.1"/>
    <property type="molecule type" value="Genomic_DNA"/>
</dbReference>
<dbReference type="Proteomes" id="UP001295462">
    <property type="component" value="Unassembled WGS sequence"/>
</dbReference>
<accession>A0AAU9QTT4</accession>